<keyword evidence="2 4" id="KW-0238">DNA-binding</keyword>
<feature type="domain" description="HTH tetR-type" evidence="5">
    <location>
        <begin position="4"/>
        <end position="64"/>
    </location>
</feature>
<dbReference type="RefSeq" id="WP_044440679.1">
    <property type="nucleotide sequence ID" value="NZ_FUYG01000001.1"/>
</dbReference>
<name>A0A1T4WPM1_9MICO</name>
<dbReference type="PROSITE" id="PS01081">
    <property type="entry name" value="HTH_TETR_1"/>
    <property type="match status" value="1"/>
</dbReference>
<reference evidence="6" key="2">
    <citation type="submission" date="2015-02" db="EMBL/GenBank/DDBJ databases">
        <authorList>
            <person name="Vasilyev I.Y."/>
            <person name="Siniagina M.N."/>
            <person name="Malanin S.Y."/>
            <person name="Boulygina E.A."/>
            <person name="Grygoryeva T.V."/>
            <person name="Yarullina D.R."/>
            <person name="Ilinskaya O.N."/>
        </authorList>
    </citation>
    <scope>NUCLEOTIDE SEQUENCE</scope>
    <source>
        <strain evidence="6">VKM Ac-1804</strain>
    </source>
</reference>
<evidence type="ECO:0000313" key="6">
    <source>
        <dbReference type="EMBL" id="KJC64344.1"/>
    </source>
</evidence>
<sequence length="192" mass="20418">MGSTEKTDQILDASLAVFCRYGFSKTTMKDLAEAAGISRASLYLHFSNKEDVFRAGSQRAHATVMADVEAMLKTDGPAIERINKAMTAYLQGLMEEISASPHGQELFDSNLALSKDITQESRQHLTNRIAEVLDEAAVAGEIALDDLGTTPTDVADLILATVEGTKAAGGAGGQLSERSSLLMRILGAAISR</sequence>
<dbReference type="AlphaFoldDB" id="A0A1T4WPM1"/>
<dbReference type="SUPFAM" id="SSF46689">
    <property type="entry name" value="Homeodomain-like"/>
    <property type="match status" value="1"/>
</dbReference>
<keyword evidence="3" id="KW-0804">Transcription</keyword>
<reference evidence="9" key="3">
    <citation type="submission" date="2017-02" db="EMBL/GenBank/DDBJ databases">
        <authorList>
            <person name="Varghese N."/>
            <person name="Submissions S."/>
        </authorList>
    </citation>
    <scope>NUCLEOTIDE SEQUENCE [LARGE SCALE GENOMIC DNA]</scope>
    <source>
        <strain evidence="9">VKM Ac-2052</strain>
    </source>
</reference>
<dbReference type="EMBL" id="JYFC01000003">
    <property type="protein sequence ID" value="KJC64344.1"/>
    <property type="molecule type" value="Genomic_DNA"/>
</dbReference>
<evidence type="ECO:0000256" key="3">
    <source>
        <dbReference type="ARBA" id="ARBA00023163"/>
    </source>
</evidence>
<evidence type="ECO:0000256" key="2">
    <source>
        <dbReference type="ARBA" id="ARBA00023125"/>
    </source>
</evidence>
<reference evidence="6 8" key="1">
    <citation type="journal article" date="2001" name="Int. J. Syst. Evol. Microbiol.">
        <title>Agreia bicolorata gen. nov., sp. nov., to accommodate actinobacteria isolated from narrow reed grass infected by the nematode Heteroanguina graminophila.</title>
        <authorList>
            <person name="Evtushenko L.I."/>
            <person name="Dorofeeva L.V."/>
            <person name="Dobrovolskaya T.G."/>
            <person name="Streshinskaya G.M."/>
            <person name="Subbotin S.A."/>
            <person name="Tiedje J.M."/>
        </authorList>
    </citation>
    <scope>NUCLEOTIDE SEQUENCE [LARGE SCALE GENOMIC DNA]</scope>
    <source>
        <strain evidence="6 8">VKM Ac-1804</strain>
    </source>
</reference>
<protein>
    <submittedName>
        <fullName evidence="7">Transcriptional regulator, TetR family</fullName>
    </submittedName>
</protein>
<dbReference type="InterPro" id="IPR009057">
    <property type="entry name" value="Homeodomain-like_sf"/>
</dbReference>
<organism evidence="7 9">
    <name type="scientific">Agreia bicolorata</name>
    <dbReference type="NCBI Taxonomy" id="110935"/>
    <lineage>
        <taxon>Bacteria</taxon>
        <taxon>Bacillati</taxon>
        <taxon>Actinomycetota</taxon>
        <taxon>Actinomycetes</taxon>
        <taxon>Micrococcales</taxon>
        <taxon>Microbacteriaceae</taxon>
        <taxon>Agreia</taxon>
    </lineage>
</organism>
<evidence type="ECO:0000256" key="1">
    <source>
        <dbReference type="ARBA" id="ARBA00023015"/>
    </source>
</evidence>
<dbReference type="PRINTS" id="PR00455">
    <property type="entry name" value="HTHTETR"/>
</dbReference>
<dbReference type="PROSITE" id="PS50977">
    <property type="entry name" value="HTH_TETR_2"/>
    <property type="match status" value="1"/>
</dbReference>
<keyword evidence="8" id="KW-1185">Reference proteome</keyword>
<dbReference type="GO" id="GO:0003677">
    <property type="term" value="F:DNA binding"/>
    <property type="evidence" value="ECO:0007669"/>
    <property type="project" value="UniProtKB-UniRule"/>
</dbReference>
<reference evidence="7" key="4">
    <citation type="submission" date="2017-02" db="EMBL/GenBank/DDBJ databases">
        <authorList>
            <person name="Peterson S.W."/>
        </authorList>
    </citation>
    <scope>NUCLEOTIDE SEQUENCE [LARGE SCALE GENOMIC DNA]</scope>
    <source>
        <strain evidence="7">VKM Ac-2052</strain>
    </source>
</reference>
<evidence type="ECO:0000313" key="8">
    <source>
        <dbReference type="Proteomes" id="UP000032503"/>
    </source>
</evidence>
<dbReference type="Pfam" id="PF00440">
    <property type="entry name" value="TetR_N"/>
    <property type="match status" value="1"/>
</dbReference>
<evidence type="ECO:0000313" key="7">
    <source>
        <dbReference type="EMBL" id="SKA79199.1"/>
    </source>
</evidence>
<evidence type="ECO:0000256" key="4">
    <source>
        <dbReference type="PROSITE-ProRule" id="PRU00335"/>
    </source>
</evidence>
<dbReference type="Gene3D" id="1.10.357.10">
    <property type="entry name" value="Tetracycline Repressor, domain 2"/>
    <property type="match status" value="1"/>
</dbReference>
<proteinExistence type="predicted"/>
<dbReference type="EMBL" id="FUYG01000001">
    <property type="protein sequence ID" value="SKA79199.1"/>
    <property type="molecule type" value="Genomic_DNA"/>
</dbReference>
<gene>
    <name evidence="7" type="ORF">SAMN06295879_0007</name>
    <name evidence="6" type="ORF">TZ00_07785</name>
</gene>
<dbReference type="PANTHER" id="PTHR47506:SF6">
    <property type="entry name" value="HTH-TYPE TRANSCRIPTIONAL REPRESSOR NEMR"/>
    <property type="match status" value="1"/>
</dbReference>
<feature type="DNA-binding region" description="H-T-H motif" evidence="4">
    <location>
        <begin position="27"/>
        <end position="46"/>
    </location>
</feature>
<keyword evidence="1" id="KW-0805">Transcription regulation</keyword>
<evidence type="ECO:0000259" key="5">
    <source>
        <dbReference type="PROSITE" id="PS50977"/>
    </source>
</evidence>
<dbReference type="Proteomes" id="UP000032503">
    <property type="component" value="Unassembled WGS sequence"/>
</dbReference>
<dbReference type="InterPro" id="IPR001647">
    <property type="entry name" value="HTH_TetR"/>
</dbReference>
<dbReference type="PANTHER" id="PTHR47506">
    <property type="entry name" value="TRANSCRIPTIONAL REGULATORY PROTEIN"/>
    <property type="match status" value="1"/>
</dbReference>
<evidence type="ECO:0000313" key="9">
    <source>
        <dbReference type="Proteomes" id="UP000189735"/>
    </source>
</evidence>
<accession>A0A1T4WPM1</accession>
<dbReference type="InterPro" id="IPR023772">
    <property type="entry name" value="DNA-bd_HTH_TetR-type_CS"/>
</dbReference>
<dbReference type="Proteomes" id="UP000189735">
    <property type="component" value="Unassembled WGS sequence"/>
</dbReference>